<dbReference type="NCBIfam" id="TIGR02436">
    <property type="entry name" value="four helix bundle protein"/>
    <property type="match status" value="1"/>
</dbReference>
<evidence type="ECO:0000313" key="2">
    <source>
        <dbReference type="Proteomes" id="UP000642920"/>
    </source>
</evidence>
<dbReference type="SUPFAM" id="SSF158446">
    <property type="entry name" value="IVS-encoded protein-like"/>
    <property type="match status" value="1"/>
</dbReference>
<gene>
    <name evidence="1" type="ORF">JKP34_00045</name>
</gene>
<dbReference type="CDD" id="cd16377">
    <property type="entry name" value="23S_rRNA_IVP_like"/>
    <property type="match status" value="1"/>
</dbReference>
<dbReference type="Proteomes" id="UP000642920">
    <property type="component" value="Unassembled WGS sequence"/>
</dbReference>
<dbReference type="PANTHER" id="PTHR38471">
    <property type="entry name" value="FOUR HELIX BUNDLE PROTEIN"/>
    <property type="match status" value="1"/>
</dbReference>
<dbReference type="PANTHER" id="PTHR38471:SF2">
    <property type="entry name" value="FOUR HELIX BUNDLE PROTEIN"/>
    <property type="match status" value="1"/>
</dbReference>
<name>A0A937AHB7_9BACT</name>
<dbReference type="InterPro" id="IPR036583">
    <property type="entry name" value="23S_rRNA_IVS_sf"/>
</dbReference>
<dbReference type="RefSeq" id="WP_201916424.1">
    <property type="nucleotide sequence ID" value="NZ_JAERQG010000001.1"/>
</dbReference>
<dbReference type="AlphaFoldDB" id="A0A937AHB7"/>
<organism evidence="1 2">
    <name type="scientific">Marivirga atlantica</name>
    <dbReference type="NCBI Taxonomy" id="1548457"/>
    <lineage>
        <taxon>Bacteria</taxon>
        <taxon>Pseudomonadati</taxon>
        <taxon>Bacteroidota</taxon>
        <taxon>Cytophagia</taxon>
        <taxon>Cytophagales</taxon>
        <taxon>Marivirgaceae</taxon>
        <taxon>Marivirga</taxon>
    </lineage>
</organism>
<sequence>MHNYKELKVWQKSRALVKEVYDFLKQLNSDEKYGLVAQIKRCVISIPSNIAEGAGRETKKDFNRFLDITLGSAFELETQVILLFDLEMVDKTEFDRVNASIQEVQRMILGLKNSMR</sequence>
<comment type="caution">
    <text evidence="1">The sequence shown here is derived from an EMBL/GenBank/DDBJ whole genome shotgun (WGS) entry which is preliminary data.</text>
</comment>
<dbReference type="EMBL" id="JAERQG010000001">
    <property type="protein sequence ID" value="MBL0763618.1"/>
    <property type="molecule type" value="Genomic_DNA"/>
</dbReference>
<dbReference type="InterPro" id="IPR012657">
    <property type="entry name" value="23S_rRNA-intervening_sequence"/>
</dbReference>
<dbReference type="Pfam" id="PF05635">
    <property type="entry name" value="23S_rRNA_IVP"/>
    <property type="match status" value="1"/>
</dbReference>
<reference evidence="1" key="1">
    <citation type="submission" date="2021-01" db="EMBL/GenBank/DDBJ databases">
        <title>Marivirga sp. nov., isolated from intertidal surface sediments.</title>
        <authorList>
            <person name="Zhang M."/>
        </authorList>
    </citation>
    <scope>NUCLEOTIDE SEQUENCE</scope>
    <source>
        <strain evidence="1">SM1354</strain>
    </source>
</reference>
<evidence type="ECO:0000313" key="1">
    <source>
        <dbReference type="EMBL" id="MBL0763618.1"/>
    </source>
</evidence>
<accession>A0A937AHB7</accession>
<protein>
    <submittedName>
        <fullName evidence="1">Four helix bundle protein</fullName>
    </submittedName>
</protein>
<keyword evidence="2" id="KW-1185">Reference proteome</keyword>
<proteinExistence type="predicted"/>
<dbReference type="Gene3D" id="1.20.1440.60">
    <property type="entry name" value="23S rRNA-intervening sequence"/>
    <property type="match status" value="1"/>
</dbReference>